<dbReference type="Pfam" id="PF06475">
    <property type="entry name" value="Glycolipid_bind"/>
    <property type="match status" value="1"/>
</dbReference>
<dbReference type="EMBL" id="JBHTBJ010000024">
    <property type="protein sequence ID" value="MFC7277587.1"/>
    <property type="molecule type" value="Genomic_DNA"/>
</dbReference>
<evidence type="ECO:0000313" key="1">
    <source>
        <dbReference type="EMBL" id="MFC7277587.1"/>
    </source>
</evidence>
<organism evidence="1 2">
    <name type="scientific">Paractinoplanes rhizophilus</name>
    <dbReference type="NCBI Taxonomy" id="1416877"/>
    <lineage>
        <taxon>Bacteria</taxon>
        <taxon>Bacillati</taxon>
        <taxon>Actinomycetota</taxon>
        <taxon>Actinomycetes</taxon>
        <taxon>Micromonosporales</taxon>
        <taxon>Micromonosporaceae</taxon>
        <taxon>Paractinoplanes</taxon>
    </lineage>
</organism>
<accession>A0ABW2HWM0</accession>
<sequence length="214" mass="22485">MTTETAATQRRVAEARTHGPLVWQRTGTVGTELVLRDGVAPGVVTGTIVVGGHRPYTSRWHADLDGGWRVSALTVTTEGSGWRRNLALSRTPDGGWNCGVEESGTLDAPPAGIEAASANDGSRLDGGAVLLLADSPIFQTWAMRALRLSPGAAAVTTPAIRVRMPSLTVVAGEAVYHRVGDSKLRVGGDGPAVTYDLDPEGIVTYRAGRLRIAH</sequence>
<name>A0ABW2HWM0_9ACTN</name>
<dbReference type="Proteomes" id="UP001596548">
    <property type="component" value="Unassembled WGS sequence"/>
</dbReference>
<reference evidence="2" key="1">
    <citation type="journal article" date="2019" name="Int. J. Syst. Evol. Microbiol.">
        <title>The Global Catalogue of Microorganisms (GCM) 10K type strain sequencing project: providing services to taxonomists for standard genome sequencing and annotation.</title>
        <authorList>
            <consortium name="The Broad Institute Genomics Platform"/>
            <consortium name="The Broad Institute Genome Sequencing Center for Infectious Disease"/>
            <person name="Wu L."/>
            <person name="Ma J."/>
        </authorList>
    </citation>
    <scope>NUCLEOTIDE SEQUENCE [LARGE SCALE GENOMIC DNA]</scope>
    <source>
        <strain evidence="2">XZYJT-10</strain>
    </source>
</reference>
<dbReference type="RefSeq" id="WP_378973366.1">
    <property type="nucleotide sequence ID" value="NZ_JBHTBJ010000024.1"/>
</dbReference>
<dbReference type="InterPro" id="IPR009467">
    <property type="entry name" value="Glycolipid-bd_prot_put"/>
</dbReference>
<dbReference type="SUPFAM" id="SSF159275">
    <property type="entry name" value="PA1994-like"/>
    <property type="match status" value="1"/>
</dbReference>
<evidence type="ECO:0000313" key="2">
    <source>
        <dbReference type="Proteomes" id="UP001596548"/>
    </source>
</evidence>
<protein>
    <submittedName>
        <fullName evidence="1">Glycolipid-binding domain-containing protein</fullName>
    </submittedName>
</protein>
<comment type="caution">
    <text evidence="1">The sequence shown here is derived from an EMBL/GenBank/DDBJ whole genome shotgun (WGS) entry which is preliminary data.</text>
</comment>
<gene>
    <name evidence="1" type="ORF">ACFQS1_26645</name>
</gene>
<keyword evidence="2" id="KW-1185">Reference proteome</keyword>
<proteinExistence type="predicted"/>